<comment type="similarity">
    <text evidence="2">Belongs to the PTPS family. QueD subfamily.</text>
</comment>
<evidence type="ECO:0000256" key="6">
    <source>
        <dbReference type="ARBA" id="ARBA00048807"/>
    </source>
</evidence>
<dbReference type="Proteomes" id="UP000244441">
    <property type="component" value="Chromosome"/>
</dbReference>
<keyword evidence="8" id="KW-1185">Reference proteome</keyword>
<evidence type="ECO:0000313" key="8">
    <source>
        <dbReference type="Proteomes" id="UP000244441"/>
    </source>
</evidence>
<dbReference type="Pfam" id="PF01242">
    <property type="entry name" value="PTPS"/>
    <property type="match status" value="2"/>
</dbReference>
<name>A0A2S0VTX9_9ALTE</name>
<gene>
    <name evidence="7" type="ORF">C2869_15060</name>
</gene>
<dbReference type="OrthoDB" id="5820615at2"/>
<dbReference type="KEGG" id="cate:C2869_15060"/>
<dbReference type="Gene3D" id="3.30.479.10">
    <property type="entry name" value="6-pyruvoyl tetrahydropterin synthase/QueD"/>
    <property type="match status" value="2"/>
</dbReference>
<proteinExistence type="inferred from homology"/>
<dbReference type="UniPathway" id="UPA00391"/>
<evidence type="ECO:0000256" key="2">
    <source>
        <dbReference type="ARBA" id="ARBA00008900"/>
    </source>
</evidence>
<comment type="pathway">
    <text evidence="1">Purine metabolism; 7-cyano-7-deazaguanine biosynthesis.</text>
</comment>
<organism evidence="7 8">
    <name type="scientific">Saccharobesus litoralis</name>
    <dbReference type="NCBI Taxonomy" id="2172099"/>
    <lineage>
        <taxon>Bacteria</taxon>
        <taxon>Pseudomonadati</taxon>
        <taxon>Pseudomonadota</taxon>
        <taxon>Gammaproteobacteria</taxon>
        <taxon>Alteromonadales</taxon>
        <taxon>Alteromonadaceae</taxon>
        <taxon>Saccharobesus</taxon>
    </lineage>
</organism>
<dbReference type="RefSeq" id="WP_108603746.1">
    <property type="nucleotide sequence ID" value="NZ_CP026604.1"/>
</dbReference>
<protein>
    <recommendedName>
        <fullName evidence="4">6-carboxy-5,6,7,8-tetrahydropterin synthase</fullName>
        <ecNumber evidence="3">4.1.2.50</ecNumber>
    </recommendedName>
    <alternativeName>
        <fullName evidence="5">Queuosine biosynthesis protein QueD</fullName>
    </alternativeName>
</protein>
<dbReference type="EMBL" id="CP026604">
    <property type="protein sequence ID" value="AWB67676.1"/>
    <property type="molecule type" value="Genomic_DNA"/>
</dbReference>
<sequence>MHLFVNDLSVIDFSYLDSQRGIVGESWIVDVILVGNLNEQNMVLDFGLVKSQIKTIIDDEFDHKLHIPEESTGLIANHHDLDSQAISFRLDNGEHIYVSAPASSYCFAPTDKITIESLLPVIKSRLMLDMPSNVKDLIITLRPEKIDSPFYHYSHGLKKHEGNCQRIVHGHRSKIIVKSAGNENTDYQTYWAKRWQDIYIGSESDLDLELAHRYCAQHGLSSDDYYGFSYTASQGDFELVVSKRITDIMDRDTTVECIAEFMLETMQNKYPTETFEVHAYEGVSKGAIAFS</sequence>
<evidence type="ECO:0000256" key="1">
    <source>
        <dbReference type="ARBA" id="ARBA00005061"/>
    </source>
</evidence>
<accession>A0A2S0VTX9</accession>
<dbReference type="InterPro" id="IPR007115">
    <property type="entry name" value="6-PTP_synth/QueD"/>
</dbReference>
<dbReference type="InterPro" id="IPR038418">
    <property type="entry name" value="6-PTP_synth/QueD_sf"/>
</dbReference>
<evidence type="ECO:0000256" key="4">
    <source>
        <dbReference type="ARBA" id="ARBA00018141"/>
    </source>
</evidence>
<evidence type="ECO:0000313" key="7">
    <source>
        <dbReference type="EMBL" id="AWB67676.1"/>
    </source>
</evidence>
<comment type="catalytic activity">
    <reaction evidence="6">
        <text>7,8-dihydroneopterin 3'-triphosphate + H2O = 6-carboxy-5,6,7,8-tetrahydropterin + triphosphate + acetaldehyde + 2 H(+)</text>
        <dbReference type="Rhea" id="RHEA:27966"/>
        <dbReference type="ChEBI" id="CHEBI:15343"/>
        <dbReference type="ChEBI" id="CHEBI:15377"/>
        <dbReference type="ChEBI" id="CHEBI:15378"/>
        <dbReference type="ChEBI" id="CHEBI:18036"/>
        <dbReference type="ChEBI" id="CHEBI:58462"/>
        <dbReference type="ChEBI" id="CHEBI:61032"/>
        <dbReference type="EC" id="4.1.2.50"/>
    </reaction>
</comment>
<dbReference type="GO" id="GO:0070497">
    <property type="term" value="F:6-carboxytetrahydropterin synthase activity"/>
    <property type="evidence" value="ECO:0007669"/>
    <property type="project" value="UniProtKB-EC"/>
</dbReference>
<dbReference type="SUPFAM" id="SSF55620">
    <property type="entry name" value="Tetrahydrobiopterin biosynthesis enzymes-like"/>
    <property type="match status" value="2"/>
</dbReference>
<evidence type="ECO:0000256" key="5">
    <source>
        <dbReference type="ARBA" id="ARBA00031449"/>
    </source>
</evidence>
<dbReference type="AlphaFoldDB" id="A0A2S0VTX9"/>
<dbReference type="EC" id="4.1.2.50" evidence="3"/>
<reference evidence="7 8" key="1">
    <citation type="submission" date="2018-01" db="EMBL/GenBank/DDBJ databases">
        <title>Genome sequence of a Cantenovulum-like bacteria.</title>
        <authorList>
            <person name="Tan W.R."/>
            <person name="Lau N.-S."/>
            <person name="Go F."/>
            <person name="Amirul A.-A.A."/>
        </authorList>
    </citation>
    <scope>NUCLEOTIDE SEQUENCE [LARGE SCALE GENOMIC DNA]</scope>
    <source>
        <strain evidence="7 8">CCB-QB4</strain>
    </source>
</reference>
<evidence type="ECO:0000256" key="3">
    <source>
        <dbReference type="ARBA" id="ARBA00012982"/>
    </source>
</evidence>